<evidence type="ECO:0008006" key="4">
    <source>
        <dbReference type="Google" id="ProtNLM"/>
    </source>
</evidence>
<proteinExistence type="predicted"/>
<dbReference type="RefSeq" id="WP_322187234.1">
    <property type="nucleotide sequence ID" value="NZ_JAXLPB010000003.1"/>
</dbReference>
<evidence type="ECO:0000313" key="3">
    <source>
        <dbReference type="Proteomes" id="UP001294412"/>
    </source>
</evidence>
<feature type="chain" id="PRO_5046668669" description="DUF5666 domain-containing protein" evidence="1">
    <location>
        <begin position="21"/>
        <end position="115"/>
    </location>
</feature>
<gene>
    <name evidence="2" type="ORF">U0C82_11430</name>
</gene>
<dbReference type="Proteomes" id="UP001294412">
    <property type="component" value="Unassembled WGS sequence"/>
</dbReference>
<reference evidence="2 3" key="1">
    <citation type="submission" date="2023-12" db="EMBL/GenBank/DDBJ databases">
        <title>Description of Novel Strain Fulvimarina sp. 2208YS6-2-32 isolated from Uroteuthis (Photololigo) edulis.</title>
        <authorList>
            <person name="Park J.-S."/>
        </authorList>
    </citation>
    <scope>NUCLEOTIDE SEQUENCE [LARGE SCALE GENOMIC DNA]</scope>
    <source>
        <strain evidence="2 3">2208YS6-2-32</strain>
    </source>
</reference>
<feature type="signal peptide" evidence="1">
    <location>
        <begin position="1"/>
        <end position="20"/>
    </location>
</feature>
<protein>
    <recommendedName>
        <fullName evidence="4">DUF5666 domain-containing protein</fullName>
    </recommendedName>
</protein>
<comment type="caution">
    <text evidence="2">The sequence shown here is derived from an EMBL/GenBank/DDBJ whole genome shotgun (WGS) entry which is preliminary data.</text>
</comment>
<sequence>MKTILLAAAATLVLSMSASAEDVSALHGRHVTVGDVNGSVYYTEVSDEFAVVATLSSGDSDRSIRTRANLRDGQSMTVEVPGRSGANTDMVTISRTGDTLTIEPQADLRAALDIK</sequence>
<keyword evidence="3" id="KW-1185">Reference proteome</keyword>
<evidence type="ECO:0000313" key="2">
    <source>
        <dbReference type="EMBL" id="MDY8109750.1"/>
    </source>
</evidence>
<accession>A0ABU5I3U0</accession>
<evidence type="ECO:0000256" key="1">
    <source>
        <dbReference type="SAM" id="SignalP"/>
    </source>
</evidence>
<keyword evidence="1" id="KW-0732">Signal</keyword>
<name>A0ABU5I3U0_9HYPH</name>
<organism evidence="2 3">
    <name type="scientific">Fulvimarina uroteuthidis</name>
    <dbReference type="NCBI Taxonomy" id="3098149"/>
    <lineage>
        <taxon>Bacteria</taxon>
        <taxon>Pseudomonadati</taxon>
        <taxon>Pseudomonadota</taxon>
        <taxon>Alphaproteobacteria</taxon>
        <taxon>Hyphomicrobiales</taxon>
        <taxon>Aurantimonadaceae</taxon>
        <taxon>Fulvimarina</taxon>
    </lineage>
</organism>
<dbReference type="EMBL" id="JAXLPB010000003">
    <property type="protein sequence ID" value="MDY8109750.1"/>
    <property type="molecule type" value="Genomic_DNA"/>
</dbReference>